<accession>I2GF23</accession>
<dbReference type="STRING" id="1185876.BN8_01503"/>
<keyword evidence="5 7" id="KW-1133">Transmembrane helix</keyword>
<dbReference type="InterPro" id="IPR025857">
    <property type="entry name" value="MacB_PCD"/>
</dbReference>
<keyword evidence="11" id="KW-1185">Reference proteome</keyword>
<dbReference type="EMBL" id="CAIT01000005">
    <property type="protein sequence ID" value="CCH52498.1"/>
    <property type="molecule type" value="Genomic_DNA"/>
</dbReference>
<dbReference type="InterPro" id="IPR003838">
    <property type="entry name" value="ABC3_permease_C"/>
</dbReference>
<dbReference type="PANTHER" id="PTHR30489:SF0">
    <property type="entry name" value="LIPOPROTEIN-RELEASING SYSTEM TRANSMEMBRANE PROTEIN LOLE"/>
    <property type="match status" value="1"/>
</dbReference>
<evidence type="ECO:0000256" key="2">
    <source>
        <dbReference type="ARBA" id="ARBA00005236"/>
    </source>
</evidence>
<evidence type="ECO:0000259" key="8">
    <source>
        <dbReference type="Pfam" id="PF02687"/>
    </source>
</evidence>
<comment type="similarity">
    <text evidence="2">Belongs to the ABC-4 integral membrane protein family. LolC/E subfamily.</text>
</comment>
<dbReference type="OrthoDB" id="9770036at2"/>
<organism evidence="10 11">
    <name type="scientific">Fibrisoma limi BUZ 3</name>
    <dbReference type="NCBI Taxonomy" id="1185876"/>
    <lineage>
        <taxon>Bacteria</taxon>
        <taxon>Pseudomonadati</taxon>
        <taxon>Bacteroidota</taxon>
        <taxon>Cytophagia</taxon>
        <taxon>Cytophagales</taxon>
        <taxon>Spirosomataceae</taxon>
        <taxon>Fibrisoma</taxon>
    </lineage>
</organism>
<name>I2GF23_9BACT</name>
<evidence type="ECO:0000313" key="10">
    <source>
        <dbReference type="EMBL" id="CCH52498.1"/>
    </source>
</evidence>
<evidence type="ECO:0000313" key="11">
    <source>
        <dbReference type="Proteomes" id="UP000009309"/>
    </source>
</evidence>
<evidence type="ECO:0000256" key="7">
    <source>
        <dbReference type="SAM" id="Phobius"/>
    </source>
</evidence>
<dbReference type="Pfam" id="PF02687">
    <property type="entry name" value="FtsX"/>
    <property type="match status" value="1"/>
</dbReference>
<dbReference type="GO" id="GO:0098797">
    <property type="term" value="C:plasma membrane protein complex"/>
    <property type="evidence" value="ECO:0007669"/>
    <property type="project" value="TreeGrafter"/>
</dbReference>
<dbReference type="eggNOG" id="COG4591">
    <property type="taxonomic scope" value="Bacteria"/>
</dbReference>
<evidence type="ECO:0000256" key="5">
    <source>
        <dbReference type="ARBA" id="ARBA00022989"/>
    </source>
</evidence>
<keyword evidence="4 7" id="KW-0812">Transmembrane</keyword>
<evidence type="ECO:0000259" key="9">
    <source>
        <dbReference type="Pfam" id="PF12704"/>
    </source>
</evidence>
<feature type="domain" description="MacB-like periplasmic core" evidence="9">
    <location>
        <begin position="21"/>
        <end position="233"/>
    </location>
</feature>
<proteinExistence type="inferred from homology"/>
<feature type="transmembrane region" description="Helical" evidence="7">
    <location>
        <begin position="283"/>
        <end position="303"/>
    </location>
</feature>
<evidence type="ECO:0000256" key="3">
    <source>
        <dbReference type="ARBA" id="ARBA00022475"/>
    </source>
</evidence>
<evidence type="ECO:0000256" key="1">
    <source>
        <dbReference type="ARBA" id="ARBA00004651"/>
    </source>
</evidence>
<dbReference type="InterPro" id="IPR051447">
    <property type="entry name" value="Lipoprotein-release_system"/>
</dbReference>
<feature type="domain" description="ABC3 transporter permease C-terminal" evidence="8">
    <location>
        <begin position="287"/>
        <end position="409"/>
    </location>
</feature>
<keyword evidence="6 7" id="KW-0472">Membrane</keyword>
<evidence type="ECO:0000256" key="6">
    <source>
        <dbReference type="ARBA" id="ARBA00023136"/>
    </source>
</evidence>
<feature type="transmembrane region" description="Helical" evidence="7">
    <location>
        <begin position="21"/>
        <end position="42"/>
    </location>
</feature>
<feature type="transmembrane region" description="Helical" evidence="7">
    <location>
        <begin position="328"/>
        <end position="357"/>
    </location>
</feature>
<sequence>MNIRIAAQIAQTHLLAKKRQTLVAMLGVTFGIAMFITMISFMQGVNQFLEDSALDASPHVRIYNEVNTQRPSLIEQLNPGDFNVVYHQKPKDELARLKNGLAIAQRIEKEPGVLGVSPQVATQVFYNNGPIQLSGTISGVDIERENRLYNLASRLKSGSINALRTNPDGLIMGSTLARKLNVRTGDKVTITTPGGGTRILRVVGTFGFGVGTVDNTKSYANLSTVQEILQKDPSYITDIHLKMFDPLRAIPFGKKLRAEYGYYTEDWATANQAILAGEQIRNMLTYVVSITLLVVAGFGIYNIMNMTVVNKIKDIAILKATGFDGKDIVAIFLLQAAFIGLSGGLLGLGIGFGLSYLLSITPFEAGDFLSIRTFPVIFSSTYYVMGLVFGIVTTVLAGYFPSRKAAQVDPVSILRG</sequence>
<evidence type="ECO:0008006" key="12">
    <source>
        <dbReference type="Google" id="ProtNLM"/>
    </source>
</evidence>
<dbReference type="Proteomes" id="UP000009309">
    <property type="component" value="Unassembled WGS sequence"/>
</dbReference>
<keyword evidence="3" id="KW-1003">Cell membrane</keyword>
<dbReference type="PANTHER" id="PTHR30489">
    <property type="entry name" value="LIPOPROTEIN-RELEASING SYSTEM TRANSMEMBRANE PROTEIN LOLE"/>
    <property type="match status" value="1"/>
</dbReference>
<protein>
    <recommendedName>
        <fullName evidence="12">ABC transporter permease</fullName>
    </recommendedName>
</protein>
<comment type="caution">
    <text evidence="10">The sequence shown here is derived from an EMBL/GenBank/DDBJ whole genome shotgun (WGS) entry which is preliminary data.</text>
</comment>
<dbReference type="AlphaFoldDB" id="I2GF23"/>
<comment type="subcellular location">
    <subcellularLocation>
        <location evidence="1">Cell membrane</location>
        <topology evidence="1">Multi-pass membrane protein</topology>
    </subcellularLocation>
</comment>
<gene>
    <name evidence="10" type="ORF">BN8_01503</name>
</gene>
<dbReference type="Pfam" id="PF12704">
    <property type="entry name" value="MacB_PCD"/>
    <property type="match status" value="1"/>
</dbReference>
<reference evidence="10 11" key="1">
    <citation type="journal article" date="2012" name="J. Bacteriol.">
        <title>Genome Sequence of the Filamentous Bacterium Fibrisoma limi BUZ 3T.</title>
        <authorList>
            <person name="Filippini M."/>
            <person name="Qi W."/>
            <person name="Jaenicke S."/>
            <person name="Goesmann A."/>
            <person name="Smits T.H."/>
            <person name="Bagheri H.C."/>
        </authorList>
    </citation>
    <scope>NUCLEOTIDE SEQUENCE [LARGE SCALE GENOMIC DNA]</scope>
    <source>
        <strain evidence="11">BUZ 3T</strain>
    </source>
</reference>
<feature type="transmembrane region" description="Helical" evidence="7">
    <location>
        <begin position="377"/>
        <end position="400"/>
    </location>
</feature>
<dbReference type="RefSeq" id="WP_009281082.1">
    <property type="nucleotide sequence ID" value="NZ_CAIT01000005.1"/>
</dbReference>
<dbReference type="GO" id="GO:0044874">
    <property type="term" value="P:lipoprotein localization to outer membrane"/>
    <property type="evidence" value="ECO:0007669"/>
    <property type="project" value="TreeGrafter"/>
</dbReference>
<evidence type="ECO:0000256" key="4">
    <source>
        <dbReference type="ARBA" id="ARBA00022692"/>
    </source>
</evidence>